<evidence type="ECO:0000256" key="1">
    <source>
        <dbReference type="SAM" id="MobiDB-lite"/>
    </source>
</evidence>
<reference evidence="2" key="1">
    <citation type="submission" date="2020-06" db="EMBL/GenBank/DDBJ databases">
        <title>WGS assembly of Ceratodon purpureus strain R40.</title>
        <authorList>
            <person name="Carey S.B."/>
            <person name="Jenkins J."/>
            <person name="Shu S."/>
            <person name="Lovell J.T."/>
            <person name="Sreedasyam A."/>
            <person name="Maumus F."/>
            <person name="Tiley G.P."/>
            <person name="Fernandez-Pozo N."/>
            <person name="Barry K."/>
            <person name="Chen C."/>
            <person name="Wang M."/>
            <person name="Lipzen A."/>
            <person name="Daum C."/>
            <person name="Saski C.A."/>
            <person name="Payton A.C."/>
            <person name="Mcbreen J.C."/>
            <person name="Conrad R.E."/>
            <person name="Kollar L.M."/>
            <person name="Olsson S."/>
            <person name="Huttunen S."/>
            <person name="Landis J.B."/>
            <person name="Wickett N.J."/>
            <person name="Johnson M.G."/>
            <person name="Rensing S.A."/>
            <person name="Grimwood J."/>
            <person name="Schmutz J."/>
            <person name="Mcdaniel S.F."/>
        </authorList>
    </citation>
    <scope>NUCLEOTIDE SEQUENCE</scope>
    <source>
        <strain evidence="2">R40</strain>
    </source>
</reference>
<proteinExistence type="predicted"/>
<name>A0A8T0ID67_CERPU</name>
<dbReference type="AlphaFoldDB" id="A0A8T0ID67"/>
<protein>
    <submittedName>
        <fullName evidence="2">Uncharacterized protein</fullName>
    </submittedName>
</protein>
<feature type="region of interest" description="Disordered" evidence="1">
    <location>
        <begin position="1"/>
        <end position="45"/>
    </location>
</feature>
<gene>
    <name evidence="2" type="ORF">KC19_4G204900</name>
</gene>
<feature type="compositionally biased region" description="Basic and acidic residues" evidence="1">
    <location>
        <begin position="22"/>
        <end position="43"/>
    </location>
</feature>
<sequence>MADESEKSMNSKGTSRTHCRRVREGADRRHREPGAGTRRKGEGWRSGVCEAAVDLQTHKTLSLNAKTKAKGATTNTEACYTPGILRSKPTILPRTVESPVERVGLKP</sequence>
<keyword evidence="3" id="KW-1185">Reference proteome</keyword>
<evidence type="ECO:0000313" key="2">
    <source>
        <dbReference type="EMBL" id="KAG0580849.1"/>
    </source>
</evidence>
<comment type="caution">
    <text evidence="2">The sequence shown here is derived from an EMBL/GenBank/DDBJ whole genome shotgun (WGS) entry which is preliminary data.</text>
</comment>
<dbReference type="EMBL" id="CM026424">
    <property type="protein sequence ID" value="KAG0580849.1"/>
    <property type="molecule type" value="Genomic_DNA"/>
</dbReference>
<organism evidence="2 3">
    <name type="scientific">Ceratodon purpureus</name>
    <name type="common">Fire moss</name>
    <name type="synonym">Dicranum purpureum</name>
    <dbReference type="NCBI Taxonomy" id="3225"/>
    <lineage>
        <taxon>Eukaryota</taxon>
        <taxon>Viridiplantae</taxon>
        <taxon>Streptophyta</taxon>
        <taxon>Embryophyta</taxon>
        <taxon>Bryophyta</taxon>
        <taxon>Bryophytina</taxon>
        <taxon>Bryopsida</taxon>
        <taxon>Dicranidae</taxon>
        <taxon>Pseudoditrichales</taxon>
        <taxon>Ditrichaceae</taxon>
        <taxon>Ceratodon</taxon>
    </lineage>
</organism>
<dbReference type="Proteomes" id="UP000822688">
    <property type="component" value="Chromosome 4"/>
</dbReference>
<evidence type="ECO:0000313" key="3">
    <source>
        <dbReference type="Proteomes" id="UP000822688"/>
    </source>
</evidence>
<accession>A0A8T0ID67</accession>